<evidence type="ECO:0000256" key="3">
    <source>
        <dbReference type="ARBA" id="ARBA00022989"/>
    </source>
</evidence>
<feature type="transmembrane region" description="Helical" evidence="5">
    <location>
        <begin position="237"/>
        <end position="257"/>
    </location>
</feature>
<dbReference type="Pfam" id="PF07690">
    <property type="entry name" value="MFS_1"/>
    <property type="match status" value="1"/>
</dbReference>
<evidence type="ECO:0000259" key="6">
    <source>
        <dbReference type="PROSITE" id="PS50850"/>
    </source>
</evidence>
<evidence type="ECO:0000256" key="1">
    <source>
        <dbReference type="ARBA" id="ARBA00004651"/>
    </source>
</evidence>
<keyword evidence="8" id="KW-1185">Reference proteome</keyword>
<feature type="transmembrane region" description="Helical" evidence="5">
    <location>
        <begin position="122"/>
        <end position="140"/>
    </location>
</feature>
<feature type="transmembrane region" description="Helical" evidence="5">
    <location>
        <begin position="399"/>
        <end position="422"/>
    </location>
</feature>
<feature type="domain" description="Major facilitator superfamily (MFS) profile" evidence="6">
    <location>
        <begin position="24"/>
        <end position="450"/>
    </location>
</feature>
<feature type="transmembrane region" description="Helical" evidence="5">
    <location>
        <begin position="90"/>
        <end position="110"/>
    </location>
</feature>
<evidence type="ECO:0000256" key="4">
    <source>
        <dbReference type="ARBA" id="ARBA00023136"/>
    </source>
</evidence>
<dbReference type="EMBL" id="JAGIOF010000001">
    <property type="protein sequence ID" value="MBP2388152.1"/>
    <property type="molecule type" value="Genomic_DNA"/>
</dbReference>
<organism evidence="7 8">
    <name type="scientific">Paeniglutamicibacter kerguelensis</name>
    <dbReference type="NCBI Taxonomy" id="254788"/>
    <lineage>
        <taxon>Bacteria</taxon>
        <taxon>Bacillati</taxon>
        <taxon>Actinomycetota</taxon>
        <taxon>Actinomycetes</taxon>
        <taxon>Micrococcales</taxon>
        <taxon>Micrococcaceae</taxon>
        <taxon>Paeniglutamicibacter</taxon>
    </lineage>
</organism>
<keyword evidence="2 5" id="KW-0812">Transmembrane</keyword>
<feature type="transmembrane region" description="Helical" evidence="5">
    <location>
        <begin position="359"/>
        <end position="378"/>
    </location>
</feature>
<evidence type="ECO:0000313" key="8">
    <source>
        <dbReference type="Proteomes" id="UP001296993"/>
    </source>
</evidence>
<feature type="transmembrane region" description="Helical" evidence="5">
    <location>
        <begin position="210"/>
        <end position="231"/>
    </location>
</feature>
<evidence type="ECO:0000313" key="7">
    <source>
        <dbReference type="EMBL" id="MBP2388152.1"/>
    </source>
</evidence>
<dbReference type="RefSeq" id="WP_210001016.1">
    <property type="nucleotide sequence ID" value="NZ_BAAAJY010000022.1"/>
</dbReference>
<dbReference type="InterPro" id="IPR036259">
    <property type="entry name" value="MFS_trans_sf"/>
</dbReference>
<sequence>MTLSAAGSGAKAPLGLFAPQYRWVTVGMFALVFLVAFESLAVTTVMPLVSKELDGASMYALAFAAPMASGVIGMVAAGGWSDRKGPTGPLYVSSIVFIVGLLLCGLAPSMQALVVGRLVQGLGGGAITVALYVVVARVYVPRLHPKIFAAFAAAWVIPSLIGPFAAGLAAQTVGWRWVFLGVVGLVVFAMAAVVPSLRGLGGGENPKGKIAWMPLGWAALAAAAVLAMNLLADIPTVGTWLMVLSLVVVLVAVRPLFPRRTLSAGRGLPTTILVRGLAAAAFFGTEVYLPYLLMDRYALTPAVAGLALTGAAIFWSLGSAVQGRLGETLGNELAMLIGSVLGVTAIILVLATAAWHWPAFVAIAAWALGGAGMGLVYPRQNVHMIKLSTTANQGFNSSALGIADSMGSALALAAAGLIFAAFSGNDSFVAVFAFTALIGLALIVLTPRTRAVETAVPAADVTNTLGA</sequence>
<feature type="transmembrane region" description="Helical" evidence="5">
    <location>
        <begin position="428"/>
        <end position="445"/>
    </location>
</feature>
<feature type="transmembrane region" description="Helical" evidence="5">
    <location>
        <begin position="297"/>
        <end position="321"/>
    </location>
</feature>
<feature type="transmembrane region" description="Helical" evidence="5">
    <location>
        <begin position="333"/>
        <end position="353"/>
    </location>
</feature>
<accession>A0ABS4XI52</accession>
<feature type="transmembrane region" description="Helical" evidence="5">
    <location>
        <begin position="58"/>
        <end position="78"/>
    </location>
</feature>
<keyword evidence="3 5" id="KW-1133">Transmembrane helix</keyword>
<feature type="transmembrane region" description="Helical" evidence="5">
    <location>
        <begin position="175"/>
        <end position="198"/>
    </location>
</feature>
<feature type="transmembrane region" description="Helical" evidence="5">
    <location>
        <begin position="269"/>
        <end position="291"/>
    </location>
</feature>
<feature type="transmembrane region" description="Helical" evidence="5">
    <location>
        <begin position="21"/>
        <end position="46"/>
    </location>
</feature>
<protein>
    <submittedName>
        <fullName evidence="7">MFS family permease</fullName>
    </submittedName>
</protein>
<name>A0ABS4XI52_9MICC</name>
<dbReference type="PANTHER" id="PTHR23501">
    <property type="entry name" value="MAJOR FACILITATOR SUPERFAMILY"/>
    <property type="match status" value="1"/>
</dbReference>
<dbReference type="InterPro" id="IPR011701">
    <property type="entry name" value="MFS"/>
</dbReference>
<evidence type="ECO:0000256" key="2">
    <source>
        <dbReference type="ARBA" id="ARBA00022692"/>
    </source>
</evidence>
<dbReference type="Gene3D" id="1.20.1250.20">
    <property type="entry name" value="MFS general substrate transporter like domains"/>
    <property type="match status" value="2"/>
</dbReference>
<keyword evidence="4 5" id="KW-0472">Membrane</keyword>
<dbReference type="PRINTS" id="PR01036">
    <property type="entry name" value="TCRTETB"/>
</dbReference>
<gene>
    <name evidence="7" type="ORF">JOF47_003663</name>
</gene>
<dbReference type="InterPro" id="IPR020846">
    <property type="entry name" value="MFS_dom"/>
</dbReference>
<dbReference type="Proteomes" id="UP001296993">
    <property type="component" value="Unassembled WGS sequence"/>
</dbReference>
<comment type="subcellular location">
    <subcellularLocation>
        <location evidence="1">Cell membrane</location>
        <topology evidence="1">Multi-pass membrane protein</topology>
    </subcellularLocation>
</comment>
<dbReference type="SUPFAM" id="SSF103473">
    <property type="entry name" value="MFS general substrate transporter"/>
    <property type="match status" value="1"/>
</dbReference>
<comment type="caution">
    <text evidence="7">The sequence shown here is derived from an EMBL/GenBank/DDBJ whole genome shotgun (WGS) entry which is preliminary data.</text>
</comment>
<proteinExistence type="predicted"/>
<dbReference type="PROSITE" id="PS50850">
    <property type="entry name" value="MFS"/>
    <property type="match status" value="1"/>
</dbReference>
<dbReference type="PANTHER" id="PTHR23501:SF154">
    <property type="entry name" value="MULTIDRUG-EFFLUX TRANSPORTER RV1634-RELATED"/>
    <property type="match status" value="1"/>
</dbReference>
<evidence type="ECO:0000256" key="5">
    <source>
        <dbReference type="SAM" id="Phobius"/>
    </source>
</evidence>
<reference evidence="7 8" key="1">
    <citation type="submission" date="2021-03" db="EMBL/GenBank/DDBJ databases">
        <title>Sequencing the genomes of 1000 actinobacteria strains.</title>
        <authorList>
            <person name="Klenk H.-P."/>
        </authorList>
    </citation>
    <scope>NUCLEOTIDE SEQUENCE [LARGE SCALE GENOMIC DNA]</scope>
    <source>
        <strain evidence="7 8">DSM 15797</strain>
    </source>
</reference>
<feature type="transmembrane region" description="Helical" evidence="5">
    <location>
        <begin position="147"/>
        <end position="169"/>
    </location>
</feature>